<reference evidence="3" key="1">
    <citation type="journal article" date="2014" name="Proc. Natl. Acad. Sci. U.S.A.">
        <title>Extensive sampling of basidiomycete genomes demonstrates inadequacy of the white-rot/brown-rot paradigm for wood decay fungi.</title>
        <authorList>
            <person name="Riley R."/>
            <person name="Salamov A.A."/>
            <person name="Brown D.W."/>
            <person name="Nagy L.G."/>
            <person name="Floudas D."/>
            <person name="Held B.W."/>
            <person name="Levasseur A."/>
            <person name="Lombard V."/>
            <person name="Morin E."/>
            <person name="Otillar R."/>
            <person name="Lindquist E.A."/>
            <person name="Sun H."/>
            <person name="LaButti K.M."/>
            <person name="Schmutz J."/>
            <person name="Jabbour D."/>
            <person name="Luo H."/>
            <person name="Baker S.E."/>
            <person name="Pisabarro A.G."/>
            <person name="Walton J.D."/>
            <person name="Blanchette R.A."/>
            <person name="Henrissat B."/>
            <person name="Martin F."/>
            <person name="Cullen D."/>
            <person name="Hibbett D.S."/>
            <person name="Grigoriev I.V."/>
        </authorList>
    </citation>
    <scope>NUCLEOTIDE SEQUENCE [LARGE SCALE GENOMIC DNA]</scope>
    <source>
        <strain evidence="3">FD-172 SS1</strain>
    </source>
</reference>
<dbReference type="STRING" id="930990.A0A067LUE8"/>
<dbReference type="AlphaFoldDB" id="A0A067LUE8"/>
<sequence length="223" mass="24217">MSATFARRCAGLTLRSTRPLHAAATPGLSSRPWFVSEEDESFPVPSTSTGFEVDTDDAPLVETVRAPPPPPDAPKHLLSIHSLLSQSPHIESYSVSVSKCDTWSHQPDPSEPHQEPSDEIVRPRGKTVADFVGEGTGNLWTWSVIAQVKEGTEGKGGIWAVLKGVRNKLATEYPQIPLPPKSASIRAAPDGWGLLDIGDSVVHIVSRSARDKWFTQRGYTTSM</sequence>
<proteinExistence type="predicted"/>
<accession>A0A067LUE8</accession>
<protein>
    <submittedName>
        <fullName evidence="2">Uncharacterized protein</fullName>
    </submittedName>
</protein>
<dbReference type="HOGENOM" id="CLU_123408_0_0_1"/>
<evidence type="ECO:0000313" key="2">
    <source>
        <dbReference type="EMBL" id="KDQ06744.1"/>
    </source>
</evidence>
<gene>
    <name evidence="2" type="ORF">BOTBODRAFT_140836</name>
</gene>
<dbReference type="InParanoid" id="A0A067LUE8"/>
<dbReference type="OrthoDB" id="21330at2759"/>
<evidence type="ECO:0000256" key="1">
    <source>
        <dbReference type="SAM" id="MobiDB-lite"/>
    </source>
</evidence>
<feature type="region of interest" description="Disordered" evidence="1">
    <location>
        <begin position="100"/>
        <end position="123"/>
    </location>
</feature>
<evidence type="ECO:0000313" key="3">
    <source>
        <dbReference type="Proteomes" id="UP000027195"/>
    </source>
</evidence>
<name>A0A067LUE8_BOTB1</name>
<keyword evidence="3" id="KW-1185">Reference proteome</keyword>
<feature type="compositionally biased region" description="Basic and acidic residues" evidence="1">
    <location>
        <begin position="108"/>
        <end position="122"/>
    </location>
</feature>
<dbReference type="EMBL" id="KL198125">
    <property type="protein sequence ID" value="KDQ06744.1"/>
    <property type="molecule type" value="Genomic_DNA"/>
</dbReference>
<dbReference type="Proteomes" id="UP000027195">
    <property type="component" value="Unassembled WGS sequence"/>
</dbReference>
<organism evidence="2 3">
    <name type="scientific">Botryobasidium botryosum (strain FD-172 SS1)</name>
    <dbReference type="NCBI Taxonomy" id="930990"/>
    <lineage>
        <taxon>Eukaryota</taxon>
        <taxon>Fungi</taxon>
        <taxon>Dikarya</taxon>
        <taxon>Basidiomycota</taxon>
        <taxon>Agaricomycotina</taxon>
        <taxon>Agaricomycetes</taxon>
        <taxon>Cantharellales</taxon>
        <taxon>Botryobasidiaceae</taxon>
        <taxon>Botryobasidium</taxon>
    </lineage>
</organism>